<gene>
    <name evidence="4" type="ORF">EZS27_017013</name>
</gene>
<accession>A0A5J4RM99</accession>
<dbReference type="Gene3D" id="3.90.640.10">
    <property type="entry name" value="Actin, Chain A, domain 4"/>
    <property type="match status" value="1"/>
</dbReference>
<dbReference type="InterPro" id="IPR029047">
    <property type="entry name" value="HSP70_peptide-bd_sf"/>
</dbReference>
<dbReference type="FunFam" id="3.90.640.10:FF:000003">
    <property type="entry name" value="Molecular chaperone DnaK"/>
    <property type="match status" value="1"/>
</dbReference>
<dbReference type="GO" id="GO:0005524">
    <property type="term" value="F:ATP binding"/>
    <property type="evidence" value="ECO:0007669"/>
    <property type="project" value="UniProtKB-KW"/>
</dbReference>
<keyword evidence="3" id="KW-0175">Coiled coil</keyword>
<evidence type="ECO:0000313" key="4">
    <source>
        <dbReference type="EMBL" id="KAA6334694.1"/>
    </source>
</evidence>
<keyword evidence="2" id="KW-0067">ATP-binding</keyword>
<name>A0A5J4RM99_9ZZZZ</name>
<dbReference type="PANTHER" id="PTHR19375">
    <property type="entry name" value="HEAT SHOCK PROTEIN 70KDA"/>
    <property type="match status" value="1"/>
</dbReference>
<dbReference type="EMBL" id="SNRY01000970">
    <property type="protein sequence ID" value="KAA6334694.1"/>
    <property type="molecule type" value="Genomic_DNA"/>
</dbReference>
<feature type="coiled-coil region" evidence="3">
    <location>
        <begin position="611"/>
        <end position="690"/>
    </location>
</feature>
<proteinExistence type="predicted"/>
<keyword evidence="1" id="KW-0547">Nucleotide-binding</keyword>
<evidence type="ECO:0000256" key="1">
    <source>
        <dbReference type="ARBA" id="ARBA00022741"/>
    </source>
</evidence>
<evidence type="ECO:0000256" key="3">
    <source>
        <dbReference type="SAM" id="Coils"/>
    </source>
</evidence>
<dbReference type="GO" id="GO:0140662">
    <property type="term" value="F:ATP-dependent protein folding chaperone"/>
    <property type="evidence" value="ECO:0007669"/>
    <property type="project" value="InterPro"/>
</dbReference>
<protein>
    <submittedName>
        <fullName evidence="4">Chaperone protein DnaK</fullName>
    </submittedName>
</protein>
<organism evidence="4">
    <name type="scientific">termite gut metagenome</name>
    <dbReference type="NCBI Taxonomy" id="433724"/>
    <lineage>
        <taxon>unclassified sequences</taxon>
        <taxon>metagenomes</taxon>
        <taxon>organismal metagenomes</taxon>
    </lineage>
</organism>
<dbReference type="AlphaFoldDB" id="A0A5J4RM99"/>
<dbReference type="Pfam" id="PF00012">
    <property type="entry name" value="HSP70"/>
    <property type="match status" value="1"/>
</dbReference>
<dbReference type="CDD" id="cd24029">
    <property type="entry name" value="ASKHA_NBD_HSP70_DnaK_HscA_HscC"/>
    <property type="match status" value="1"/>
</dbReference>
<dbReference type="PROSITE" id="PS00297">
    <property type="entry name" value="HSP70_1"/>
    <property type="match status" value="1"/>
</dbReference>
<dbReference type="InterPro" id="IPR043129">
    <property type="entry name" value="ATPase_NBD"/>
</dbReference>
<dbReference type="InterPro" id="IPR018181">
    <property type="entry name" value="Heat_shock_70_CS"/>
</dbReference>
<comment type="caution">
    <text evidence="4">The sequence shown here is derived from an EMBL/GenBank/DDBJ whole genome shotgun (WGS) entry which is preliminary data.</text>
</comment>
<dbReference type="PRINTS" id="PR00301">
    <property type="entry name" value="HEATSHOCK70"/>
</dbReference>
<dbReference type="SUPFAM" id="SSF100920">
    <property type="entry name" value="Heat shock protein 70kD (HSP70), peptide-binding domain"/>
    <property type="match status" value="1"/>
</dbReference>
<dbReference type="SUPFAM" id="SSF53067">
    <property type="entry name" value="Actin-like ATPase domain"/>
    <property type="match status" value="2"/>
</dbReference>
<sequence length="830" mass="93656">MGNTINFGIDLGTTNSAIAKFVKGEVIVFNNPLDYGRATLPSVVFYRKDKIVVGSKAKEYQEKDPKSVVGVFKRKMGTTESFKIESINKSKTPIELSAQVLKELKTFVNTGDLLDSVVITVPASFDLIQSNATKEAGYQAGFKQVVLLQEPIAASLAYANMKKTNDITDGQWLVYDLGGGTFDVALVKISNGEMKIIDHEGNNFLGGADFDQMIVEKLIIPKLNAEYSFENLGENLKSASGKYNAKYYVLLRRSEEAKIRISAVSSAEIVVDGFEDEEGNEVDMEISITRTEFNELIKPAIDETIEMIKTILTRNSFTFNDLQFTLMVGGSTYSPYVRQRVEEILQIPVNCEIDPTTAIAVGAAYYAATKQKEILKSDKTKKQTAISIKIAYNRTSKEKEELFSARVKGNTEDLFYKITRQDGGFDSGLKKLSERISEDLPLVENAFNFFTLTIYDSQNNIIETDVETIGINSGFGISGQPLPEDICLEVDDYDNPGQTRLALVFQRNTVLPTKRTLTFPLNKTVLKGSTDEVIRVNVLQGSHESLPESNKILGYILITGKNLTRDVSKGSDIEITISLSESQDLTVSAYLNMANQEFKETFNPKERHTSVALLKEQVQDLSDKLEGEISQATEIEDYEIVSALNKLRKEIENIIEETEFLSHDDVTDKRYQLEDKKRKIAQEIDNATKDKRIQKVKDEYFETKEECYKLLNENGNDYERKNFNDIVSQEKAFFATRSPIKIQEKTDELQNIIGTIRWRTPDFLLDIFNWLLNEQPKMNDQTQAKSLFDAGNFAVQSKNWERLREVNFGLMDLLPRGAKKEITHKIGFGL</sequence>
<dbReference type="Gene3D" id="3.30.420.40">
    <property type="match status" value="2"/>
</dbReference>
<evidence type="ECO:0000256" key="2">
    <source>
        <dbReference type="ARBA" id="ARBA00022840"/>
    </source>
</evidence>
<dbReference type="Gene3D" id="2.60.34.10">
    <property type="entry name" value="Substrate Binding Domain Of DNAk, Chain A, domain 1"/>
    <property type="match status" value="1"/>
</dbReference>
<reference evidence="4" key="1">
    <citation type="submission" date="2019-03" db="EMBL/GenBank/DDBJ databases">
        <title>Single cell metagenomics reveals metabolic interactions within the superorganism composed of flagellate Streblomastix strix and complex community of Bacteroidetes bacteria on its surface.</title>
        <authorList>
            <person name="Treitli S.C."/>
            <person name="Kolisko M."/>
            <person name="Husnik F."/>
            <person name="Keeling P."/>
            <person name="Hampl V."/>
        </authorList>
    </citation>
    <scope>NUCLEOTIDE SEQUENCE</scope>
    <source>
        <strain evidence="4">STM</strain>
    </source>
</reference>
<dbReference type="InterPro" id="IPR013126">
    <property type="entry name" value="Hsp_70_fam"/>
</dbReference>